<feature type="domain" description="EamA" evidence="12">
    <location>
        <begin position="160"/>
        <end position="293"/>
    </location>
</feature>
<keyword evidence="5" id="KW-0441">Lipid A biosynthesis</keyword>
<feature type="transmembrane region" description="Helical" evidence="11">
    <location>
        <begin position="6"/>
        <end position="23"/>
    </location>
</feature>
<dbReference type="PANTHER" id="PTHR30561:SF9">
    <property type="entry name" value="4-AMINO-4-DEOXY-L-ARABINOSE-PHOSPHOUNDECAPRENOL FLIPPASE SUBUNIT ARNF-RELATED"/>
    <property type="match status" value="1"/>
</dbReference>
<dbReference type="InterPro" id="IPR037185">
    <property type="entry name" value="EmrE-like"/>
</dbReference>
<dbReference type="GO" id="GO:0009103">
    <property type="term" value="P:lipopolysaccharide biosynthetic process"/>
    <property type="evidence" value="ECO:0007669"/>
    <property type="project" value="UniProtKB-KW"/>
</dbReference>
<keyword evidence="10 11" id="KW-0472">Membrane</keyword>
<dbReference type="GO" id="GO:0022857">
    <property type="term" value="F:transmembrane transporter activity"/>
    <property type="evidence" value="ECO:0007669"/>
    <property type="project" value="InterPro"/>
</dbReference>
<feature type="transmembrane region" description="Helical" evidence="11">
    <location>
        <begin position="195"/>
        <end position="212"/>
    </location>
</feature>
<evidence type="ECO:0000256" key="9">
    <source>
        <dbReference type="ARBA" id="ARBA00023098"/>
    </source>
</evidence>
<keyword evidence="2" id="KW-1003">Cell membrane</keyword>
<keyword evidence="14" id="KW-1185">Reference proteome</keyword>
<comment type="subcellular location">
    <subcellularLocation>
        <location evidence="1">Cell membrane</location>
        <topology evidence="1">Multi-pass membrane protein</topology>
    </subcellularLocation>
</comment>
<reference evidence="13" key="1">
    <citation type="submission" date="2020-08" db="EMBL/GenBank/DDBJ databases">
        <title>Novel species isolated from subtropical streams in China.</title>
        <authorList>
            <person name="Lu H."/>
        </authorList>
    </citation>
    <scope>NUCLEOTIDE SEQUENCE</scope>
    <source>
        <strain evidence="13">LX22W</strain>
    </source>
</reference>
<dbReference type="Proteomes" id="UP000627446">
    <property type="component" value="Unassembled WGS sequence"/>
</dbReference>
<dbReference type="SUPFAM" id="SSF103481">
    <property type="entry name" value="Multidrug resistance efflux transporter EmrE"/>
    <property type="match status" value="2"/>
</dbReference>
<accession>A0A923HKI2</accession>
<evidence type="ECO:0000256" key="3">
    <source>
        <dbReference type="ARBA" id="ARBA00022516"/>
    </source>
</evidence>
<evidence type="ECO:0000256" key="2">
    <source>
        <dbReference type="ARBA" id="ARBA00022475"/>
    </source>
</evidence>
<evidence type="ECO:0000313" key="14">
    <source>
        <dbReference type="Proteomes" id="UP000627446"/>
    </source>
</evidence>
<feature type="transmembrane region" description="Helical" evidence="11">
    <location>
        <begin position="64"/>
        <end position="85"/>
    </location>
</feature>
<evidence type="ECO:0000259" key="12">
    <source>
        <dbReference type="Pfam" id="PF00892"/>
    </source>
</evidence>
<comment type="caution">
    <text evidence="13">The sequence shown here is derived from an EMBL/GenBank/DDBJ whole genome shotgun (WGS) entry which is preliminary data.</text>
</comment>
<keyword evidence="9" id="KW-0443">Lipid metabolism</keyword>
<evidence type="ECO:0000256" key="7">
    <source>
        <dbReference type="ARBA" id="ARBA00022985"/>
    </source>
</evidence>
<feature type="transmembrane region" description="Helical" evidence="11">
    <location>
        <begin position="278"/>
        <end position="295"/>
    </location>
</feature>
<gene>
    <name evidence="13" type="ORF">H8K36_06800</name>
</gene>
<evidence type="ECO:0000256" key="6">
    <source>
        <dbReference type="ARBA" id="ARBA00022692"/>
    </source>
</evidence>
<feature type="transmembrane region" description="Helical" evidence="11">
    <location>
        <begin position="92"/>
        <end position="113"/>
    </location>
</feature>
<dbReference type="InterPro" id="IPR000390">
    <property type="entry name" value="Small_drug/metabolite_transptr"/>
</dbReference>
<feature type="transmembrane region" description="Helical" evidence="11">
    <location>
        <begin position="119"/>
        <end position="142"/>
    </location>
</feature>
<dbReference type="EMBL" id="JACOFZ010000001">
    <property type="protein sequence ID" value="MBC3881074.1"/>
    <property type="molecule type" value="Genomic_DNA"/>
</dbReference>
<dbReference type="Pfam" id="PF00892">
    <property type="entry name" value="EamA"/>
    <property type="match status" value="2"/>
</dbReference>
<sequence>MPLTAFLLVIVAGLIHALWNIAAKKAGGDVRFAGLTALIMAIIWAPVGLYVGWDIVPTWGAVEWFFICVSGALHVLYFIVLLRGYRKADLTVVYPLARGSGPLLSSSIAILFLNEHLSVLGGFGIVAVVAGVFLIAGGTRLIQSLCHSAAQSDQQLRVKKGVFYGLFTGVFIAAYTVLDGYAVKVLLLSPILVDYFGNFARIVFLAPALLKDSKQTILSWKREWRYALIVGSVSPISYVLVLYAMQTAPLSHVAPAREVSMLFAAIIGGHLLDEGNRIQRILGALCIAAGVIALGNF</sequence>
<evidence type="ECO:0000256" key="11">
    <source>
        <dbReference type="SAM" id="Phobius"/>
    </source>
</evidence>
<dbReference type="PANTHER" id="PTHR30561">
    <property type="entry name" value="SMR FAMILY PROTON-DEPENDENT DRUG EFFLUX TRANSPORTER SUGE"/>
    <property type="match status" value="1"/>
</dbReference>
<dbReference type="RefSeq" id="WP_186914478.1">
    <property type="nucleotide sequence ID" value="NZ_JACOFZ010000001.1"/>
</dbReference>
<feature type="transmembrane region" description="Helical" evidence="11">
    <location>
        <begin position="162"/>
        <end position="183"/>
    </location>
</feature>
<dbReference type="AlphaFoldDB" id="A0A923HKI2"/>
<dbReference type="GO" id="GO:0005886">
    <property type="term" value="C:plasma membrane"/>
    <property type="evidence" value="ECO:0007669"/>
    <property type="project" value="UniProtKB-SubCell"/>
</dbReference>
<organism evidence="13 14">
    <name type="scientific">Undibacterium nitidum</name>
    <dbReference type="NCBI Taxonomy" id="2762298"/>
    <lineage>
        <taxon>Bacteria</taxon>
        <taxon>Pseudomonadati</taxon>
        <taxon>Pseudomonadota</taxon>
        <taxon>Betaproteobacteria</taxon>
        <taxon>Burkholderiales</taxon>
        <taxon>Oxalobacteraceae</taxon>
        <taxon>Undibacterium</taxon>
    </lineage>
</organism>
<feature type="domain" description="EamA" evidence="12">
    <location>
        <begin position="5"/>
        <end position="136"/>
    </location>
</feature>
<evidence type="ECO:0000256" key="10">
    <source>
        <dbReference type="ARBA" id="ARBA00023136"/>
    </source>
</evidence>
<evidence type="ECO:0000256" key="4">
    <source>
        <dbReference type="ARBA" id="ARBA00022519"/>
    </source>
</evidence>
<protein>
    <submittedName>
        <fullName evidence="13">EamA family transporter</fullName>
    </submittedName>
</protein>
<evidence type="ECO:0000256" key="8">
    <source>
        <dbReference type="ARBA" id="ARBA00022989"/>
    </source>
</evidence>
<keyword evidence="3" id="KW-0444">Lipid biosynthesis</keyword>
<evidence type="ECO:0000256" key="1">
    <source>
        <dbReference type="ARBA" id="ARBA00004651"/>
    </source>
</evidence>
<keyword evidence="4" id="KW-0997">Cell inner membrane</keyword>
<feature type="transmembrane region" description="Helical" evidence="11">
    <location>
        <begin position="224"/>
        <end position="245"/>
    </location>
</feature>
<feature type="transmembrane region" description="Helical" evidence="11">
    <location>
        <begin position="30"/>
        <end position="52"/>
    </location>
</feature>
<keyword evidence="6 11" id="KW-0812">Transmembrane</keyword>
<dbReference type="Gene3D" id="1.10.3730.20">
    <property type="match status" value="2"/>
</dbReference>
<evidence type="ECO:0000256" key="5">
    <source>
        <dbReference type="ARBA" id="ARBA00022556"/>
    </source>
</evidence>
<evidence type="ECO:0000313" key="13">
    <source>
        <dbReference type="EMBL" id="MBC3881074.1"/>
    </source>
</evidence>
<dbReference type="GO" id="GO:0009245">
    <property type="term" value="P:lipid A biosynthetic process"/>
    <property type="evidence" value="ECO:0007669"/>
    <property type="project" value="UniProtKB-KW"/>
</dbReference>
<dbReference type="InterPro" id="IPR000620">
    <property type="entry name" value="EamA_dom"/>
</dbReference>
<proteinExistence type="predicted"/>
<keyword evidence="7" id="KW-0448">Lipopolysaccharide biosynthesis</keyword>
<name>A0A923HKI2_9BURK</name>
<keyword evidence="8 11" id="KW-1133">Transmembrane helix</keyword>